<dbReference type="EMBL" id="CDMC01000001">
    <property type="protein sequence ID" value="CEL00640.1"/>
    <property type="molecule type" value="Genomic_DNA"/>
</dbReference>
<accession>A0A0U5FMK0</accession>
<dbReference type="AlphaFoldDB" id="A0A0U5FMK0"/>
<dbReference type="OMA" id="CSWFNNA"/>
<evidence type="ECO:0000256" key="1">
    <source>
        <dbReference type="SAM" id="SignalP"/>
    </source>
</evidence>
<reference evidence="4" key="1">
    <citation type="journal article" date="2016" name="Genome Announc.">
        <title>Draft genome sequences of fungus Aspergillus calidoustus.</title>
        <authorList>
            <person name="Horn F."/>
            <person name="Linde J."/>
            <person name="Mattern D.J."/>
            <person name="Walther G."/>
            <person name="Guthke R."/>
            <person name="Scherlach K."/>
            <person name="Martin K."/>
            <person name="Brakhage A.A."/>
            <person name="Petzke L."/>
            <person name="Valiante V."/>
        </authorList>
    </citation>
    <scope>NUCLEOTIDE SEQUENCE [LARGE SCALE GENOMIC DNA]</scope>
    <source>
        <strain evidence="4">SF006504</strain>
    </source>
</reference>
<proteinExistence type="predicted"/>
<dbReference type="PROSITE" id="PS50835">
    <property type="entry name" value="IG_LIKE"/>
    <property type="match status" value="1"/>
</dbReference>
<sequence>MLSFRINTTYLSLLPLLALTLAAPSSQGQSGFTKRSVACRTVGSTATATWTNSVGQTCTFSGVVGSNYGSNSAGSGDYSCNGRCGAGCTGTALGNAYTQDCFSHDICSYFENASGGSSDPNCGAAYDAAVDDTLLGVAYGCSQSNPSNAVSKPAGSPSCL</sequence>
<keyword evidence="1" id="KW-0732">Signal</keyword>
<protein>
    <recommendedName>
        <fullName evidence="2">Ig-like domain-containing protein</fullName>
    </recommendedName>
</protein>
<evidence type="ECO:0000313" key="4">
    <source>
        <dbReference type="Proteomes" id="UP000054771"/>
    </source>
</evidence>
<evidence type="ECO:0000313" key="3">
    <source>
        <dbReference type="EMBL" id="CEL00640.1"/>
    </source>
</evidence>
<keyword evidence="4" id="KW-1185">Reference proteome</keyword>
<dbReference type="OrthoDB" id="3660917at2759"/>
<feature type="chain" id="PRO_5006857115" description="Ig-like domain-containing protein" evidence="1">
    <location>
        <begin position="29"/>
        <end position="160"/>
    </location>
</feature>
<feature type="signal peptide" evidence="1">
    <location>
        <begin position="1"/>
        <end position="28"/>
    </location>
</feature>
<dbReference type="InterPro" id="IPR058526">
    <property type="entry name" value="DUF8213"/>
</dbReference>
<name>A0A0U5FMK0_ASPCI</name>
<gene>
    <name evidence="3" type="ORF">ASPCAL00238</name>
</gene>
<evidence type="ECO:0000259" key="2">
    <source>
        <dbReference type="PROSITE" id="PS50835"/>
    </source>
</evidence>
<organism evidence="3 4">
    <name type="scientific">Aspergillus calidoustus</name>
    <dbReference type="NCBI Taxonomy" id="454130"/>
    <lineage>
        <taxon>Eukaryota</taxon>
        <taxon>Fungi</taxon>
        <taxon>Dikarya</taxon>
        <taxon>Ascomycota</taxon>
        <taxon>Pezizomycotina</taxon>
        <taxon>Eurotiomycetes</taxon>
        <taxon>Eurotiomycetidae</taxon>
        <taxon>Eurotiales</taxon>
        <taxon>Aspergillaceae</taxon>
        <taxon>Aspergillus</taxon>
        <taxon>Aspergillus subgen. Nidulantes</taxon>
    </lineage>
</organism>
<feature type="domain" description="Ig-like" evidence="2">
    <location>
        <begin position="15"/>
        <end position="80"/>
    </location>
</feature>
<dbReference type="Pfam" id="PF26641">
    <property type="entry name" value="DUF8213"/>
    <property type="match status" value="1"/>
</dbReference>
<dbReference type="Proteomes" id="UP000054771">
    <property type="component" value="Unassembled WGS sequence"/>
</dbReference>
<dbReference type="InterPro" id="IPR007110">
    <property type="entry name" value="Ig-like_dom"/>
</dbReference>